<dbReference type="RefSeq" id="XP_025526450.1">
    <property type="nucleotide sequence ID" value="XM_025666078.1"/>
</dbReference>
<protein>
    <submittedName>
        <fullName evidence="1">Uncharacterized protein</fullName>
    </submittedName>
</protein>
<dbReference type="GeneID" id="37169770"/>
<dbReference type="EMBL" id="KZ824803">
    <property type="protein sequence ID" value="RAH80556.1"/>
    <property type="molecule type" value="Genomic_DNA"/>
</dbReference>
<dbReference type="AlphaFoldDB" id="A0A8T8WXF4"/>
<keyword evidence="2" id="KW-1185">Reference proteome</keyword>
<name>A0A8T8WXF4_ASPJA</name>
<reference evidence="1 2" key="1">
    <citation type="submission" date="2018-02" db="EMBL/GenBank/DDBJ databases">
        <title>The genomes of Aspergillus section Nigri reveals drivers in fungal speciation.</title>
        <authorList>
            <consortium name="DOE Joint Genome Institute"/>
            <person name="Vesth T.C."/>
            <person name="Nybo J."/>
            <person name="Theobald S."/>
            <person name="Brandl J."/>
            <person name="Frisvad J.C."/>
            <person name="Nielsen K.F."/>
            <person name="Lyhne E.K."/>
            <person name="Kogle M.E."/>
            <person name="Kuo A."/>
            <person name="Riley R."/>
            <person name="Clum A."/>
            <person name="Nolan M."/>
            <person name="Lipzen A."/>
            <person name="Salamov A."/>
            <person name="Henrissat B."/>
            <person name="Wiebenga A."/>
            <person name="De vries R.P."/>
            <person name="Grigoriev I.V."/>
            <person name="Mortensen U.H."/>
            <person name="Andersen M.R."/>
            <person name="Baker S.E."/>
        </authorList>
    </citation>
    <scope>NUCLEOTIDE SEQUENCE [LARGE SCALE GENOMIC DNA]</scope>
    <source>
        <strain evidence="1 2">CBS 114.51</strain>
    </source>
</reference>
<gene>
    <name evidence="1" type="ORF">BO86DRAFT_127537</name>
</gene>
<proteinExistence type="predicted"/>
<evidence type="ECO:0000313" key="1">
    <source>
        <dbReference type="EMBL" id="RAH80556.1"/>
    </source>
</evidence>
<accession>A0A8T8WXF4</accession>
<sequence>MTPHQFLLSPGKWSPPSRPHTRDLCPYSCIPAIPYSSPSFLSPPPSLELRHNSLALAASLTHFLLALMRYVVFSSLRSVEKATSGVFDLAGISAVMVQYSPRPLTTSILSDSMQPTNITRTFSDTSHQSRNYIAGMTGKLIEMASRSAFEPSRAE</sequence>
<dbReference type="Proteomes" id="UP000249497">
    <property type="component" value="Unassembled WGS sequence"/>
</dbReference>
<evidence type="ECO:0000313" key="2">
    <source>
        <dbReference type="Proteomes" id="UP000249497"/>
    </source>
</evidence>
<organism evidence="1 2">
    <name type="scientific">Aspergillus japonicus CBS 114.51</name>
    <dbReference type="NCBI Taxonomy" id="1448312"/>
    <lineage>
        <taxon>Eukaryota</taxon>
        <taxon>Fungi</taxon>
        <taxon>Dikarya</taxon>
        <taxon>Ascomycota</taxon>
        <taxon>Pezizomycotina</taxon>
        <taxon>Eurotiomycetes</taxon>
        <taxon>Eurotiomycetidae</taxon>
        <taxon>Eurotiales</taxon>
        <taxon>Aspergillaceae</taxon>
        <taxon>Aspergillus</taxon>
        <taxon>Aspergillus subgen. Circumdati</taxon>
    </lineage>
</organism>